<proteinExistence type="predicted"/>
<reference evidence="1" key="1">
    <citation type="submission" date="2019-02" db="EMBL/GenBank/DDBJ databases">
        <authorList>
            <person name="Gruber-Vodicka R. H."/>
            <person name="Seah K. B. B."/>
        </authorList>
    </citation>
    <scope>NUCLEOTIDE SEQUENCE</scope>
    <source>
        <strain evidence="1">BECK_BZ164</strain>
    </source>
</reference>
<dbReference type="AlphaFoldDB" id="A0A450WVZ3"/>
<organism evidence="1">
    <name type="scientific">Candidatus Kentrum sp. FM</name>
    <dbReference type="NCBI Taxonomy" id="2126340"/>
    <lineage>
        <taxon>Bacteria</taxon>
        <taxon>Pseudomonadati</taxon>
        <taxon>Pseudomonadota</taxon>
        <taxon>Gammaproteobacteria</taxon>
        <taxon>Candidatus Kentrum</taxon>
    </lineage>
</organism>
<evidence type="ECO:0000313" key="1">
    <source>
        <dbReference type="EMBL" id="VFK21149.1"/>
    </source>
</evidence>
<gene>
    <name evidence="1" type="ORF">BECKFM1743B_GA0114221_107612</name>
</gene>
<dbReference type="EMBL" id="CAADFL010000761">
    <property type="protein sequence ID" value="VFK21149.1"/>
    <property type="molecule type" value="Genomic_DNA"/>
</dbReference>
<protein>
    <submittedName>
        <fullName evidence="1">Uncharacterized protein</fullName>
    </submittedName>
</protein>
<accession>A0A450WVZ3</accession>
<sequence>MRLGCAVLLSGHFLFFMYTFRAAISIRYWFAIDIAIRYRYRFYRAFSIASSDIDSDPERTTTPVAARLRCASVRSLARIDSPEYRRMARAGNGRHIPRQTIQSPFREPGKGHGLYPVRIDAMGGGGIHEAVGQLFPKTLE</sequence>
<name>A0A450WVZ3_9GAMM</name>